<protein>
    <submittedName>
        <fullName evidence="1">Uncharacterized protein</fullName>
    </submittedName>
</protein>
<proteinExistence type="predicted"/>
<gene>
    <name evidence="1" type="ORF">PVAP13_3KG351527</name>
</gene>
<comment type="caution">
    <text evidence="1">The sequence shown here is derived from an EMBL/GenBank/DDBJ whole genome shotgun (WGS) entry which is preliminary data.</text>
</comment>
<organism evidence="1 2">
    <name type="scientific">Panicum virgatum</name>
    <name type="common">Blackwell switchgrass</name>
    <dbReference type="NCBI Taxonomy" id="38727"/>
    <lineage>
        <taxon>Eukaryota</taxon>
        <taxon>Viridiplantae</taxon>
        <taxon>Streptophyta</taxon>
        <taxon>Embryophyta</taxon>
        <taxon>Tracheophyta</taxon>
        <taxon>Spermatophyta</taxon>
        <taxon>Magnoliopsida</taxon>
        <taxon>Liliopsida</taxon>
        <taxon>Poales</taxon>
        <taxon>Poaceae</taxon>
        <taxon>PACMAD clade</taxon>
        <taxon>Panicoideae</taxon>
        <taxon>Panicodae</taxon>
        <taxon>Paniceae</taxon>
        <taxon>Panicinae</taxon>
        <taxon>Panicum</taxon>
        <taxon>Panicum sect. Hiantes</taxon>
    </lineage>
</organism>
<reference evidence="1" key="1">
    <citation type="submission" date="2020-05" db="EMBL/GenBank/DDBJ databases">
        <title>WGS assembly of Panicum virgatum.</title>
        <authorList>
            <person name="Lovell J.T."/>
            <person name="Jenkins J."/>
            <person name="Shu S."/>
            <person name="Juenger T.E."/>
            <person name="Schmutz J."/>
        </authorList>
    </citation>
    <scope>NUCLEOTIDE SEQUENCE</scope>
    <source>
        <strain evidence="1">AP13</strain>
    </source>
</reference>
<sequence length="79" mass="9331">MPLGCSDFDLKLFQFAIVAWSLWVCRNKMRMEGKFPKWEILLCDEDRRKLGECRDCVASWTRNFSQKRCTGADAEEIFC</sequence>
<accession>A0A8T0UWF6</accession>
<name>A0A8T0UWF6_PANVG</name>
<dbReference type="Proteomes" id="UP000823388">
    <property type="component" value="Chromosome 3K"/>
</dbReference>
<evidence type="ECO:0000313" key="2">
    <source>
        <dbReference type="Proteomes" id="UP000823388"/>
    </source>
</evidence>
<dbReference type="EMBL" id="CM029041">
    <property type="protein sequence ID" value="KAG2626385.1"/>
    <property type="molecule type" value="Genomic_DNA"/>
</dbReference>
<keyword evidence="2" id="KW-1185">Reference proteome</keyword>
<evidence type="ECO:0000313" key="1">
    <source>
        <dbReference type="EMBL" id="KAG2626385.1"/>
    </source>
</evidence>
<dbReference type="AlphaFoldDB" id="A0A8T0UWF6"/>